<dbReference type="AlphaFoldDB" id="A0A2H2Z737"/>
<keyword evidence="3" id="KW-1185">Reference proteome</keyword>
<dbReference type="Proteomes" id="UP000219286">
    <property type="component" value="Unassembled WGS sequence"/>
</dbReference>
<organism evidence="2 3">
    <name type="scientific">Trichoderma parareesei</name>
    <name type="common">Filamentous fungus</name>
    <dbReference type="NCBI Taxonomy" id="858221"/>
    <lineage>
        <taxon>Eukaryota</taxon>
        <taxon>Fungi</taxon>
        <taxon>Dikarya</taxon>
        <taxon>Ascomycota</taxon>
        <taxon>Pezizomycotina</taxon>
        <taxon>Sordariomycetes</taxon>
        <taxon>Hypocreomycetidae</taxon>
        <taxon>Hypocreales</taxon>
        <taxon>Hypocreaceae</taxon>
        <taxon>Trichoderma</taxon>
    </lineage>
</organism>
<evidence type="ECO:0000313" key="3">
    <source>
        <dbReference type="Proteomes" id="UP000219286"/>
    </source>
</evidence>
<evidence type="ECO:0000313" key="2">
    <source>
        <dbReference type="EMBL" id="OTA01142.1"/>
    </source>
</evidence>
<dbReference type="OrthoDB" id="3362851at2759"/>
<accession>A0A2H2Z737</accession>
<gene>
    <name evidence="2" type="ORF">A9Z42_0014540</name>
</gene>
<sequence length="148" mass="15511">MSDYSTEAVKGAGPSTRSSHDSGTPSYKSGDAEEDCPPRLRRVGHVQFDDFAGMGAHPPSALSNAASEGAEEAGYPLSPSSADATGTFEAGTPSGNLAKSGNPFHNPFGEGEDLAISEIEKHTCTFPRCGKIVKDLEAHMVTHQMDRS</sequence>
<evidence type="ECO:0000256" key="1">
    <source>
        <dbReference type="SAM" id="MobiDB-lite"/>
    </source>
</evidence>
<comment type="caution">
    <text evidence="2">The sequence shown here is derived from an EMBL/GenBank/DDBJ whole genome shotgun (WGS) entry which is preliminary data.</text>
</comment>
<feature type="region of interest" description="Disordered" evidence="1">
    <location>
        <begin position="1"/>
        <end position="109"/>
    </location>
</feature>
<proteinExistence type="predicted"/>
<reference evidence="2 3" key="1">
    <citation type="journal article" date="2015" name="Genome Announc.">
        <title>Genome sequence and annotation of Trichoderma parareesei, the ancestor of the cellulase producer Trichoderma reesei.</title>
        <authorList>
            <person name="Yang D."/>
            <person name="Pomraning K."/>
            <person name="Kopchinskiy A."/>
            <person name="Karimi Aghcheh R."/>
            <person name="Atanasova L."/>
            <person name="Chenthamara K."/>
            <person name="Baker S.E."/>
            <person name="Zhang R."/>
            <person name="Shen Q."/>
            <person name="Freitag M."/>
            <person name="Kubicek C.P."/>
            <person name="Druzhinina I.S."/>
        </authorList>
    </citation>
    <scope>NUCLEOTIDE SEQUENCE [LARGE SCALE GENOMIC DNA]</scope>
    <source>
        <strain evidence="2 3">CBS 125925</strain>
    </source>
</reference>
<dbReference type="EMBL" id="LFMI01000179">
    <property type="protein sequence ID" value="OTA01142.1"/>
    <property type="molecule type" value="Genomic_DNA"/>
</dbReference>
<protein>
    <submittedName>
        <fullName evidence="2">Uncharacterized protein</fullName>
    </submittedName>
</protein>
<name>A0A2H2Z737_TRIPA</name>
<feature type="compositionally biased region" description="Polar residues" evidence="1">
    <location>
        <begin position="15"/>
        <end position="27"/>
    </location>
</feature>